<evidence type="ECO:0000313" key="4">
    <source>
        <dbReference type="Proteomes" id="UP000024635"/>
    </source>
</evidence>
<dbReference type="OrthoDB" id="5871478at2759"/>
<accession>A0A016TK87</accession>
<feature type="domain" description="ShKT" evidence="2">
    <location>
        <begin position="54"/>
        <end position="92"/>
    </location>
</feature>
<evidence type="ECO:0000259" key="2">
    <source>
        <dbReference type="PROSITE" id="PS51670"/>
    </source>
</evidence>
<dbReference type="Gene3D" id="1.10.10.1940">
    <property type="match status" value="1"/>
</dbReference>
<name>A0A016TK87_9BILA</name>
<dbReference type="Pfam" id="PF01549">
    <property type="entry name" value="ShK"/>
    <property type="match status" value="1"/>
</dbReference>
<proteinExistence type="predicted"/>
<organism evidence="3 4">
    <name type="scientific">Ancylostoma ceylanicum</name>
    <dbReference type="NCBI Taxonomy" id="53326"/>
    <lineage>
        <taxon>Eukaryota</taxon>
        <taxon>Metazoa</taxon>
        <taxon>Ecdysozoa</taxon>
        <taxon>Nematoda</taxon>
        <taxon>Chromadorea</taxon>
        <taxon>Rhabditida</taxon>
        <taxon>Rhabditina</taxon>
        <taxon>Rhabditomorpha</taxon>
        <taxon>Strongyloidea</taxon>
        <taxon>Ancylostomatidae</taxon>
        <taxon>Ancylostomatinae</taxon>
        <taxon>Ancylostoma</taxon>
    </lineage>
</organism>
<reference evidence="4" key="1">
    <citation type="journal article" date="2015" name="Nat. Genet.">
        <title>The genome and transcriptome of the zoonotic hookworm Ancylostoma ceylanicum identify infection-specific gene families.</title>
        <authorList>
            <person name="Schwarz E.M."/>
            <person name="Hu Y."/>
            <person name="Antoshechkin I."/>
            <person name="Miller M.M."/>
            <person name="Sternberg P.W."/>
            <person name="Aroian R.V."/>
        </authorList>
    </citation>
    <scope>NUCLEOTIDE SEQUENCE</scope>
    <source>
        <strain evidence="4">HY135</strain>
    </source>
</reference>
<protein>
    <recommendedName>
        <fullName evidence="2">ShKT domain-containing protein</fullName>
    </recommendedName>
</protein>
<dbReference type="Proteomes" id="UP000024635">
    <property type="component" value="Unassembled WGS sequence"/>
</dbReference>
<dbReference type="SMART" id="SM00254">
    <property type="entry name" value="ShKT"/>
    <property type="match status" value="1"/>
</dbReference>
<sequence length="93" mass="10566">MSLPSITFHHHKRMHCQSSPLQNRITTRVEMFLYALTLLLILNAFTQDVAAQSCADRVPGSVCKWMKNKGNCNKPAFEMVAKMQCKKTCGFCQ</sequence>
<comment type="caution">
    <text evidence="3">The sequence shown here is derived from an EMBL/GenBank/DDBJ whole genome shotgun (WGS) entry which is preliminary data.</text>
</comment>
<dbReference type="EMBL" id="JARK01001432">
    <property type="protein sequence ID" value="EYC03120.1"/>
    <property type="molecule type" value="Genomic_DNA"/>
</dbReference>
<dbReference type="AlphaFoldDB" id="A0A016TK87"/>
<comment type="caution">
    <text evidence="1">Lacks conserved residue(s) required for the propagation of feature annotation.</text>
</comment>
<evidence type="ECO:0000256" key="1">
    <source>
        <dbReference type="PROSITE-ProRule" id="PRU01005"/>
    </source>
</evidence>
<keyword evidence="4" id="KW-1185">Reference proteome</keyword>
<evidence type="ECO:0000313" key="3">
    <source>
        <dbReference type="EMBL" id="EYC03120.1"/>
    </source>
</evidence>
<gene>
    <name evidence="3" type="primary">Acey_s0096.g2949</name>
    <name evidence="3" type="ORF">Y032_0096g2949</name>
</gene>
<dbReference type="PROSITE" id="PS51670">
    <property type="entry name" value="SHKT"/>
    <property type="match status" value="1"/>
</dbReference>
<dbReference type="InterPro" id="IPR003582">
    <property type="entry name" value="ShKT_dom"/>
</dbReference>